<dbReference type="RefSeq" id="WP_099136969.1">
    <property type="nucleotide sequence ID" value="NZ_CAWNNJ010000090.1"/>
</dbReference>
<dbReference type="EMBL" id="NIBS01000023">
    <property type="protein sequence ID" value="PHM24776.1"/>
    <property type="molecule type" value="Genomic_DNA"/>
</dbReference>
<dbReference type="Proteomes" id="UP000665047">
    <property type="component" value="Chromosome"/>
</dbReference>
<dbReference type="EMBL" id="CP072455">
    <property type="protein sequence ID" value="QTL38474.1"/>
    <property type="molecule type" value="Genomic_DNA"/>
</dbReference>
<sequence>MKSLYDVTLAPPTFPQADGTGTIYIHNLQAMENEFIIMYVPHYPDADVGDEIIGYLCLHGDCSNSENGAVIKSSSYYMTPDRVDLPPYVLLFHINEISIYGKFQAHYKVISRGNVNESQRVNINLTYSDISSLSSYIPRAPDATGNQGNLLTKDDYYKLDRLRIDVPVYDGMASGQVVNVQWQGRKGIIYSTLPQTVYEVMPMTFYIPRMEFIDTIGNTAKVQFKVEKLVNNTATYSGILHLEIEGQELNLPAPTLFYRGDSTIHVMIEYSDMSFDQTVEIRAVGKTVLQTHYKQVDDQNQMAVPLPADWIEENRGHLVLIDYAVGSMYPGREYSFSRVLRQIL</sequence>
<name>A0A2D0ISE5_XENBU</name>
<dbReference type="Proteomes" id="UP000225833">
    <property type="component" value="Unassembled WGS sequence"/>
</dbReference>
<proteinExistence type="predicted"/>
<evidence type="ECO:0000313" key="3">
    <source>
        <dbReference type="Proteomes" id="UP000225833"/>
    </source>
</evidence>
<dbReference type="OrthoDB" id="6439978at2"/>
<reference evidence="1 3" key="1">
    <citation type="journal article" date="2017" name="Nat. Microbiol.">
        <title>Natural product diversity associated with the nematode symbionts Photorhabdus and Xenorhabdus.</title>
        <authorList>
            <person name="Tobias N.J."/>
            <person name="Wolff H."/>
            <person name="Djahanschiri B."/>
            <person name="Grundmann F."/>
            <person name="Kronenwerth M."/>
            <person name="Shi Y.M."/>
            <person name="Simonyi S."/>
            <person name="Grun P."/>
            <person name="Shapiro-Ilan D."/>
            <person name="Pidot S.J."/>
            <person name="Stinear T.P."/>
            <person name="Ebersberger I."/>
            <person name="Bode H.B."/>
        </authorList>
    </citation>
    <scope>NUCLEOTIDE SEQUENCE [LARGE SCALE GENOMIC DNA]</scope>
    <source>
        <strain evidence="1 3">DSM 16342</strain>
    </source>
</reference>
<protein>
    <submittedName>
        <fullName evidence="1">Uncharacterized protein</fullName>
    </submittedName>
</protein>
<organism evidence="1 3">
    <name type="scientific">Xenorhabdus budapestensis</name>
    <dbReference type="NCBI Taxonomy" id="290110"/>
    <lineage>
        <taxon>Bacteria</taxon>
        <taxon>Pseudomonadati</taxon>
        <taxon>Pseudomonadota</taxon>
        <taxon>Gammaproteobacteria</taxon>
        <taxon>Enterobacterales</taxon>
        <taxon>Morganellaceae</taxon>
        <taxon>Xenorhabdus</taxon>
    </lineage>
</organism>
<keyword evidence="4" id="KW-1185">Reference proteome</keyword>
<reference evidence="2 4" key="2">
    <citation type="submission" date="2021-03" db="EMBL/GenBank/DDBJ databases">
        <title>Complete Genome Sequence Data of Xenorhabdus budapestensis strain C72, a Candidate Biological Control Agent, from China.</title>
        <authorList>
            <person name="LI B."/>
            <person name="WANG S."/>
            <person name="QIU D."/>
        </authorList>
    </citation>
    <scope>NUCLEOTIDE SEQUENCE [LARGE SCALE GENOMIC DNA]</scope>
    <source>
        <strain evidence="2 4">C-7-2</strain>
    </source>
</reference>
<evidence type="ECO:0000313" key="1">
    <source>
        <dbReference type="EMBL" id="PHM24776.1"/>
    </source>
</evidence>
<dbReference type="AlphaFoldDB" id="A0A2D0ISE5"/>
<evidence type="ECO:0000313" key="4">
    <source>
        <dbReference type="Proteomes" id="UP000665047"/>
    </source>
</evidence>
<evidence type="ECO:0000313" key="2">
    <source>
        <dbReference type="EMBL" id="QTL38474.1"/>
    </source>
</evidence>
<gene>
    <name evidence="2" type="ORF">HGO23_11165</name>
    <name evidence="1" type="ORF">Xbud_03231</name>
</gene>
<accession>A0A2D0ISE5</accession>